<reference evidence="2" key="1">
    <citation type="submission" date="2020-12" db="UniProtKB">
        <authorList>
            <consortium name="WormBaseParasite"/>
        </authorList>
    </citation>
    <scope>IDENTIFICATION</scope>
    <source>
        <strain evidence="2">MHco3</strain>
    </source>
</reference>
<dbReference type="OrthoDB" id="5865326at2759"/>
<dbReference type="PANTHER" id="PTHR47027:SF25">
    <property type="entry name" value="REVERSE TRANSCRIPTASE DOMAIN-CONTAINING PROTEIN"/>
    <property type="match status" value="1"/>
</dbReference>
<keyword evidence="1" id="KW-1185">Reference proteome</keyword>
<dbReference type="PANTHER" id="PTHR47027">
    <property type="entry name" value="REVERSE TRANSCRIPTASE DOMAIN-CONTAINING PROTEIN"/>
    <property type="match status" value="1"/>
</dbReference>
<dbReference type="WBParaSite" id="HCON_00049740-00001">
    <property type="protein sequence ID" value="HCON_00049740-00001"/>
    <property type="gene ID" value="HCON_00049740"/>
</dbReference>
<dbReference type="AlphaFoldDB" id="A0A7I4Y4A0"/>
<proteinExistence type="predicted"/>
<evidence type="ECO:0000313" key="2">
    <source>
        <dbReference type="WBParaSite" id="HCON_00049740-00001"/>
    </source>
</evidence>
<protein>
    <submittedName>
        <fullName evidence="2">Reverse transcriptase domain-containing protein</fullName>
    </submittedName>
</protein>
<name>A0A7I4Y4A0_HAECO</name>
<dbReference type="Proteomes" id="UP000025227">
    <property type="component" value="Unplaced"/>
</dbReference>
<evidence type="ECO:0000313" key="1">
    <source>
        <dbReference type="Proteomes" id="UP000025227"/>
    </source>
</evidence>
<organism evidence="1 2">
    <name type="scientific">Haemonchus contortus</name>
    <name type="common">Barber pole worm</name>
    <dbReference type="NCBI Taxonomy" id="6289"/>
    <lineage>
        <taxon>Eukaryota</taxon>
        <taxon>Metazoa</taxon>
        <taxon>Ecdysozoa</taxon>
        <taxon>Nematoda</taxon>
        <taxon>Chromadorea</taxon>
        <taxon>Rhabditida</taxon>
        <taxon>Rhabditina</taxon>
        <taxon>Rhabditomorpha</taxon>
        <taxon>Strongyloidea</taxon>
        <taxon>Trichostrongylidae</taxon>
        <taxon>Haemonchus</taxon>
    </lineage>
</organism>
<accession>A0A7I4Y4A0</accession>
<sequence>MRKTTQQAAVGVRWFNDERLTDLDFADDIALIAEDKDGLQKVSDALNENASMIGLRIGASKSKAMSNGQACTQLNINMEDTMLENVDKFTYLGGTTTHDGYIKADAGLAGLQKLQRCSGDSSQYGHVLPYLETSRLAYILPL</sequence>